<feature type="region of interest" description="Disordered" evidence="2">
    <location>
        <begin position="89"/>
        <end position="113"/>
    </location>
</feature>
<dbReference type="GO" id="GO:0000030">
    <property type="term" value="F:mannosyltransferase activity"/>
    <property type="evidence" value="ECO:0007669"/>
    <property type="project" value="TreeGrafter"/>
</dbReference>
<accession>A0A7D3UW82</accession>
<dbReference type="Pfam" id="PF04488">
    <property type="entry name" value="Gly_transf_sug"/>
    <property type="match status" value="1"/>
</dbReference>
<proteinExistence type="predicted"/>
<dbReference type="EMBL" id="MT418680">
    <property type="protein sequence ID" value="QKF94629.1"/>
    <property type="molecule type" value="Genomic_DNA"/>
</dbReference>
<evidence type="ECO:0000256" key="2">
    <source>
        <dbReference type="SAM" id="MobiDB-lite"/>
    </source>
</evidence>
<name>A0A7D3UW82_9VIRU</name>
<reference evidence="3 4" key="1">
    <citation type="submission" date="2020-04" db="EMBL/GenBank/DDBJ databases">
        <title>Advantages and limits of metagenomic assembly and binning of a giant virus.</title>
        <authorList>
            <person name="Schulz F."/>
            <person name="Andreani J."/>
            <person name="Francis R."/>
            <person name="Boudjemaa H."/>
            <person name="Bou Khalil J.Y."/>
            <person name="Lee J."/>
            <person name="La Scola B."/>
            <person name="Woyke T."/>
        </authorList>
    </citation>
    <scope>NUCLEOTIDE SEQUENCE [LARGE SCALE GENOMIC DNA]</scope>
    <source>
        <strain evidence="3 4">FV1/VV64</strain>
    </source>
</reference>
<evidence type="ECO:0000256" key="1">
    <source>
        <dbReference type="ARBA" id="ARBA00022679"/>
    </source>
</evidence>
<dbReference type="PANTHER" id="PTHR32385">
    <property type="entry name" value="MANNOSYL PHOSPHORYLINOSITOL CERAMIDE SYNTHASE"/>
    <property type="match status" value="1"/>
</dbReference>
<dbReference type="InterPro" id="IPR051706">
    <property type="entry name" value="Glycosyltransferase_domain"/>
</dbReference>
<dbReference type="PANTHER" id="PTHR32385:SF15">
    <property type="entry name" value="INOSITOL PHOSPHOCERAMIDE MANNOSYLTRANSFERASE 1"/>
    <property type="match status" value="1"/>
</dbReference>
<dbReference type="GO" id="GO:0051999">
    <property type="term" value="P:mannosyl-inositol phosphorylceramide biosynthetic process"/>
    <property type="evidence" value="ECO:0007669"/>
    <property type="project" value="TreeGrafter"/>
</dbReference>
<feature type="compositionally biased region" description="Low complexity" evidence="2">
    <location>
        <begin position="92"/>
        <end position="113"/>
    </location>
</feature>
<dbReference type="InterPro" id="IPR029044">
    <property type="entry name" value="Nucleotide-diphossugar_trans"/>
</dbReference>
<evidence type="ECO:0000313" key="4">
    <source>
        <dbReference type="Proteomes" id="UP001162001"/>
    </source>
</evidence>
<dbReference type="CDD" id="cd00761">
    <property type="entry name" value="Glyco_tranf_GTA_type"/>
    <property type="match status" value="1"/>
</dbReference>
<dbReference type="SUPFAM" id="SSF53448">
    <property type="entry name" value="Nucleotide-diphospho-sugar transferases"/>
    <property type="match status" value="3"/>
</dbReference>
<sequence length="1930" mass="231125">MDSFDWKIYRELNQDLMNAGFNTEKLIMDHWNKHGKYENRKTKVTDLTNDFNWKTYLELNSDLLKIGIINKTDVEIHWIRHGIKEGRKYKNNDNTTKSSDNTTKSSDNTTKSSDNTTKFNWKIYKDINIDLRRQGLKSEDEYTNHYKENINNKTRIKYIYDLYNDFNHLKYLEYNKNLKDNNIVNKNDLEEHWILHGRKEGFLYKEQSKSLSFHVLISTIGRMTLVHTLKSLVNQLTVSDYLTIVYDGKENTGNIKYIEKLVQKFKCKVKILVEPNNLGYWGHSIRNKYNILDGDFVMHGDDDDFYPADIFDKLRKICNNTDFIYIFKFEGHTSEIYSEEYTHGTIGTPSGVIPTKYNNQSNWGLVYGGDCMFYQGLESKFGNRFIFIPEYIYIVNITSKLIWNWEIYKLLNPSLNLQNENECVNHWKSIGYKSGLPFRTTDIFPDFKWQDNLNDNMRDKLEIEKDWLEKHSFNWVIYKELNSDLSNLQSDIEVIAHWYNVGYNENRKYKITDQISDFDWLMYKKFNPDLEKAGLTSKFDIELHWLRHGSKEGRNYKKGINTILPIQNNEPIIYFNWKIYKEMNPDLEKNGFKTENQLINHWNTYGKNEKRICCVTDITPDFDYDKYKFFNEDLEKNGIKSRIDIEYHWIKYGMKENRIYKSTTSESTRDTKTNDLISSVKTVNNYNWKIYREINIPLRRNNLVTDKQYIKHLNDNNKDNSIYRTIYDIYHDFNSNEYLLRNNDLIQKNITTKEDLEEHWMIKGRKEGRIYKDDQKIKRSFHVIITTNGSKKIYHLLRSLINQLYSNDYITIIYDGKDTRETLDKVELILKFFKGSYKIIIEPKSLGFNRLRNKHINLVGDYVMYVEDEGLYYDYAFDMIRKICNDINHIYIFGIEDATGLVFSPKLIKGKIKVASGIIPLKYNNVEWGDSNDGDYIFYSNLENKYMTKIIFIPECIYTTNCLSTKIWNWEIYRELHPKLKSSLVSEKNYVDRWQNIDYNNGVSFRVTDIDHKYNWKHYCKNENDNKLTIDLLYLSHININDRLLHDNEIEDDIDWMLYRELNKDLIGLKLNTDEQLKSHWENHGKYESRMTKIIQLTPDFHWKEYLELNNDLVKCNIATKQDVEVHWIKYGIKEGRIYKKNDILIYNNGNKLTTYSENDDYDKYFNEYDMLCRIWYNKNFKQIYKYAHLLKLRNSKLPKIFHFIWIGPNKIPAKYIDYIKSWITNHNNYIFCIWTDYNIPELINSYEYKNAKKYAMKADILRYELLYIFGGIYVDCDFLCFKNIHDEIKNLEGFSAWESSEYIAIGLMGFKPSHKFIYDVINLIPYNFKNMINEINISKITGPIMFTRLFKENKYSNVKIFPQEFCYSYTYSECHSGKPYLIKPEYYAIHMWGHSWGKENNEIVNNQTNINFIQKLVQDNIINYNLDNIGPLDFDINKENLVSMIPKKCESITIFYGFSTEILVEYLMNLNKYINVKLVKYETFEDIEKIKDEDNVCLCIVNYTSNVHKMINKFFSTKNNCIILNLEQTTRKDLIEYYSDIHKYTDTVIDYSNENMEYLYNEYNFESFQIPYQYNEDEISKLKKFLDVKKEYDVVFCGWIDNKCSRRNNILNKLSSIGINVKIVSGWGDNRDKDIAKGKILLNLHYNDDYNIYESIRCDRWVFSGHLVISDDSLNINKLDINKLIIFEKYENLVDKVIDVLKNYEFYCKVQNEKLQESICDIRYNRYKCLLNTIDKIKILDNTKYNNNLVIITHFNNNNNDFDEKIFKLKSISNIIPNCDIVFCEHISYNNLNLEYITKISNHIKYFNFDFNMDYDVIKSNEIIYETKLFIYGLDKIKQFSRYNNIFKISYNYNFTNIIYDQLDNNNNCFILNKNNISNSIYKIINNDIDLFKKSIIHHLSKINTKDINISEFDNIIKTTLSHNIKIIT</sequence>
<dbReference type="InterPro" id="IPR007577">
    <property type="entry name" value="GlycoTrfase_DXD_sugar-bd_CS"/>
</dbReference>
<keyword evidence="1" id="KW-0808">Transferase</keyword>
<gene>
    <name evidence="3" type="ORF">Fadolivirus_1_1171</name>
</gene>
<dbReference type="Gene3D" id="3.90.550.20">
    <property type="match status" value="1"/>
</dbReference>
<protein>
    <submittedName>
        <fullName evidence="3">Glycosyltransferase</fullName>
    </submittedName>
</protein>
<evidence type="ECO:0000313" key="3">
    <source>
        <dbReference type="EMBL" id="QKF94629.1"/>
    </source>
</evidence>
<organism evidence="3 4">
    <name type="scientific">Fadolivirus FV1/VV64</name>
    <dbReference type="NCBI Taxonomy" id="3070911"/>
    <lineage>
        <taxon>Viruses</taxon>
        <taxon>Varidnaviria</taxon>
        <taxon>Bamfordvirae</taxon>
        <taxon>Nucleocytoviricota</taxon>
        <taxon>Megaviricetes</taxon>
        <taxon>Imitervirales</taxon>
        <taxon>Mimiviridae</taxon>
        <taxon>Klosneuvirinae</taxon>
        <taxon>Fadolivirus</taxon>
        <taxon>Fadolivirus algeromassiliense</taxon>
    </lineage>
</organism>
<dbReference type="Proteomes" id="UP001162001">
    <property type="component" value="Segment"/>
</dbReference>
<keyword evidence="4" id="KW-1185">Reference proteome</keyword>
<dbReference type="GO" id="GO:0016020">
    <property type="term" value="C:membrane"/>
    <property type="evidence" value="ECO:0007669"/>
    <property type="project" value="GOC"/>
</dbReference>